<evidence type="ECO:0000313" key="2">
    <source>
        <dbReference type="Proteomes" id="UP001348817"/>
    </source>
</evidence>
<dbReference type="EMBL" id="AP025314">
    <property type="protein sequence ID" value="BDD09143.1"/>
    <property type="molecule type" value="Genomic_DNA"/>
</dbReference>
<keyword evidence="2" id="KW-1185">Reference proteome</keyword>
<gene>
    <name evidence="1" type="ORF">FUAX_15750</name>
</gene>
<dbReference type="Proteomes" id="UP001348817">
    <property type="component" value="Chromosome"/>
</dbReference>
<sequence>MSEMNPFVRFVVIEEVGGGLNEGDDLIINLRLVESVWPGSDRGVFVRMESGKVYHVSASFDDMIRRFHQVFGANWQGT</sequence>
<reference evidence="1 2" key="1">
    <citation type="submission" date="2021-12" db="EMBL/GenBank/DDBJ databases">
        <title>Genome sequencing of bacteria with rrn-lacking chromosome and rrn-plasmid.</title>
        <authorList>
            <person name="Anda M."/>
            <person name="Iwasaki W."/>
        </authorList>
    </citation>
    <scope>NUCLEOTIDE SEQUENCE [LARGE SCALE GENOMIC DNA]</scope>
    <source>
        <strain evidence="1 2">DSM 100852</strain>
    </source>
</reference>
<evidence type="ECO:0000313" key="1">
    <source>
        <dbReference type="EMBL" id="BDD09143.1"/>
    </source>
</evidence>
<dbReference type="KEGG" id="fax:FUAX_15750"/>
<proteinExistence type="predicted"/>
<dbReference type="AlphaFoldDB" id="A0AAU9CZK4"/>
<protein>
    <submittedName>
        <fullName evidence="1">Uncharacterized protein</fullName>
    </submittedName>
</protein>
<name>A0AAU9CZK4_9BACT</name>
<dbReference type="RefSeq" id="WP_338394359.1">
    <property type="nucleotide sequence ID" value="NZ_AP025314.1"/>
</dbReference>
<accession>A0AAU9CZK4</accession>
<organism evidence="1 2">
    <name type="scientific">Fulvitalea axinellae</name>
    <dbReference type="NCBI Taxonomy" id="1182444"/>
    <lineage>
        <taxon>Bacteria</taxon>
        <taxon>Pseudomonadati</taxon>
        <taxon>Bacteroidota</taxon>
        <taxon>Cytophagia</taxon>
        <taxon>Cytophagales</taxon>
        <taxon>Persicobacteraceae</taxon>
        <taxon>Fulvitalea</taxon>
    </lineage>
</organism>